<dbReference type="GO" id="GO:0004334">
    <property type="term" value="F:fumarylacetoacetase activity"/>
    <property type="evidence" value="ECO:0007669"/>
    <property type="project" value="UniProtKB-UniRule"/>
</dbReference>
<dbReference type="Gene3D" id="3.90.850.10">
    <property type="entry name" value="Fumarylacetoacetase-like, C-terminal domain"/>
    <property type="match status" value="1"/>
</dbReference>
<dbReference type="PANTHER" id="PTHR43069">
    <property type="entry name" value="FUMARYLACETOACETASE"/>
    <property type="match status" value="1"/>
</dbReference>
<dbReference type="InterPro" id="IPR015377">
    <property type="entry name" value="Fumarylacetoacetase_N"/>
</dbReference>
<proteinExistence type="inferred from homology"/>
<dbReference type="Gene3D" id="2.30.30.230">
    <property type="entry name" value="Fumarylacetoacetase, N-terminal domain"/>
    <property type="match status" value="1"/>
</dbReference>
<feature type="binding site" evidence="11">
    <location>
        <position position="364"/>
    </location>
    <ligand>
        <name>substrate</name>
    </ligand>
</feature>
<dbReference type="Proteomes" id="UP000777482">
    <property type="component" value="Unassembled WGS sequence"/>
</dbReference>
<comment type="cofactor">
    <cofactor evidence="13">
        <name>Mg(2+)</name>
        <dbReference type="ChEBI" id="CHEBI:18420"/>
    </cofactor>
    <cofactor evidence="13">
        <name>Ca(2+)</name>
        <dbReference type="ChEBI" id="CHEBI:29108"/>
    </cofactor>
</comment>
<evidence type="ECO:0000256" key="7">
    <source>
        <dbReference type="ARBA" id="ARBA00022842"/>
    </source>
</evidence>
<feature type="binding site" evidence="12">
    <location>
        <position position="264"/>
    </location>
    <ligand>
        <name>Mg(2+)</name>
        <dbReference type="ChEBI" id="CHEBI:18420"/>
    </ligand>
</feature>
<keyword evidence="8 13" id="KW-0828">Tyrosine catabolism</keyword>
<evidence type="ECO:0000256" key="1">
    <source>
        <dbReference type="ARBA" id="ARBA00004782"/>
    </source>
</evidence>
<evidence type="ECO:0000256" key="3">
    <source>
        <dbReference type="ARBA" id="ARBA00012094"/>
    </source>
</evidence>
<keyword evidence="9 13" id="KW-0585">Phenylalanine catabolism</keyword>
<organism evidence="16 17">
    <name type="scientific">Rhodotorula mucilaginosa</name>
    <name type="common">Yeast</name>
    <name type="synonym">Rhodotorula rubra</name>
    <dbReference type="NCBI Taxonomy" id="5537"/>
    <lineage>
        <taxon>Eukaryota</taxon>
        <taxon>Fungi</taxon>
        <taxon>Dikarya</taxon>
        <taxon>Basidiomycota</taxon>
        <taxon>Pucciniomycotina</taxon>
        <taxon>Microbotryomycetes</taxon>
        <taxon>Sporidiobolales</taxon>
        <taxon>Sporidiobolaceae</taxon>
        <taxon>Rhodotorula</taxon>
    </lineage>
</organism>
<evidence type="ECO:0000256" key="4">
    <source>
        <dbReference type="ARBA" id="ARBA00022723"/>
    </source>
</evidence>
<evidence type="ECO:0000259" key="14">
    <source>
        <dbReference type="Pfam" id="PF01557"/>
    </source>
</evidence>
<evidence type="ECO:0000256" key="2">
    <source>
        <dbReference type="ARBA" id="ARBA00010211"/>
    </source>
</evidence>
<dbReference type="EC" id="3.7.1.2" evidence="3 13"/>
<keyword evidence="5 13" id="KW-0378">Hydrolase</keyword>
<dbReference type="GO" id="GO:0006559">
    <property type="term" value="P:L-phenylalanine catabolic process"/>
    <property type="evidence" value="ECO:0007669"/>
    <property type="project" value="UniProtKB-UniRule"/>
</dbReference>
<dbReference type="Pfam" id="PF09298">
    <property type="entry name" value="FAA_hydrolase_N"/>
    <property type="match status" value="1"/>
</dbReference>
<evidence type="ECO:0000256" key="9">
    <source>
        <dbReference type="ARBA" id="ARBA00023232"/>
    </source>
</evidence>
<feature type="binding site" evidence="12">
    <location>
        <position position="240"/>
    </location>
    <ligand>
        <name>Ca(2+)</name>
        <dbReference type="ChEBI" id="CHEBI:29108"/>
    </ligand>
</feature>
<dbReference type="NCBIfam" id="TIGR01266">
    <property type="entry name" value="fum_ac_acetase"/>
    <property type="match status" value="1"/>
</dbReference>
<accession>A0A9P7B637</accession>
<keyword evidence="17" id="KW-1185">Reference proteome</keyword>
<dbReference type="SUPFAM" id="SSF56529">
    <property type="entry name" value="FAH"/>
    <property type="match status" value="1"/>
</dbReference>
<comment type="catalytic activity">
    <reaction evidence="13">
        <text>4-fumarylacetoacetate + H2O = acetoacetate + fumarate + H(+)</text>
        <dbReference type="Rhea" id="RHEA:10244"/>
        <dbReference type="ChEBI" id="CHEBI:13705"/>
        <dbReference type="ChEBI" id="CHEBI:15377"/>
        <dbReference type="ChEBI" id="CHEBI:15378"/>
        <dbReference type="ChEBI" id="CHEBI:18034"/>
        <dbReference type="ChEBI" id="CHEBI:29806"/>
        <dbReference type="EC" id="3.7.1.2"/>
    </reaction>
</comment>
<dbReference type="InterPro" id="IPR011234">
    <property type="entry name" value="Fumarylacetoacetase-like_C"/>
</dbReference>
<dbReference type="AlphaFoldDB" id="A0A9P7B637"/>
<feature type="binding site" evidence="12">
    <location>
        <position position="240"/>
    </location>
    <ligand>
        <name>Mg(2+)</name>
        <dbReference type="ChEBI" id="CHEBI:18420"/>
    </ligand>
</feature>
<evidence type="ECO:0000256" key="6">
    <source>
        <dbReference type="ARBA" id="ARBA00022837"/>
    </source>
</evidence>
<dbReference type="GO" id="GO:1902000">
    <property type="term" value="P:homogentisate catabolic process"/>
    <property type="evidence" value="ECO:0007669"/>
    <property type="project" value="TreeGrafter"/>
</dbReference>
<evidence type="ECO:0000256" key="13">
    <source>
        <dbReference type="RuleBase" id="RU366008"/>
    </source>
</evidence>
<feature type="binding site" evidence="11">
    <location>
        <position position="247"/>
    </location>
    <ligand>
        <name>substrate</name>
    </ligand>
</feature>
<feature type="domain" description="Fumarylacetoacetase N-terminal" evidence="15">
    <location>
        <begin position="21"/>
        <end position="125"/>
    </location>
</feature>
<dbReference type="OrthoDB" id="411064at2759"/>
<dbReference type="InterPro" id="IPR036462">
    <property type="entry name" value="Fumarylacetoacetase_N_sf"/>
</dbReference>
<name>A0A9P7B637_RHOMI</name>
<sequence>MSPSSSTWLKDVSAESPFSLANIPFGVISHGETARRVAATRIGDHVIDLSVLADARLLDDALTREDQRVFEQPTLNAFAALGSEARTKVRTAVQALFSAGPEHRFDDSLRQRAVHDIRSVKMHLPMQVPDFVDFSVYPAHGLGAGRAIFGPDTPLPPSFSRLPMAYNGRAGTVTTNEQIVRPQGQTRAFSAQREIGIGASKALDWEFEIGAFVSQSTEDGTYLTPESARSYIFGFVLLNDWSARDIQGFEMVPLGPFNGKSFATTISPWVVTPEALEPFAARRPTSLHGVEADIPDYLCEASGAKTNYEVECVTSLRLASEPATAHHLSTAQFADAFWSFPQLIAYQTFNGSRIQTGDLLGSGTISSLGENAQGCMLEKSQGGKVPVKVGNEERRWIEDGDEVVFEACAGQTGAKVGFGALRGKVLPASRLRKV</sequence>
<keyword evidence="4 12" id="KW-0479">Metal-binding</keyword>
<dbReference type="InterPro" id="IPR036663">
    <property type="entry name" value="Fumarylacetoacetase_C_sf"/>
</dbReference>
<protein>
    <recommendedName>
        <fullName evidence="3 13">Fumarylacetoacetase</fullName>
        <ecNumber evidence="3 13">3.7.1.2</ecNumber>
    </recommendedName>
    <alternativeName>
        <fullName evidence="13">Fumarylacetoacetate hydrolase</fullName>
    </alternativeName>
</protein>
<dbReference type="GO" id="GO:0006572">
    <property type="term" value="P:L-tyrosine catabolic process"/>
    <property type="evidence" value="ECO:0007669"/>
    <property type="project" value="UniProtKB-UniRule"/>
</dbReference>
<evidence type="ECO:0000256" key="8">
    <source>
        <dbReference type="ARBA" id="ARBA00022878"/>
    </source>
</evidence>
<dbReference type="InterPro" id="IPR005959">
    <property type="entry name" value="Fumarylacetoacetase"/>
</dbReference>
<keyword evidence="6 12" id="KW-0106">Calcium</keyword>
<dbReference type="PANTHER" id="PTHR43069:SF5">
    <property type="entry name" value="FUMARYLACETOACETASE"/>
    <property type="match status" value="1"/>
</dbReference>
<feature type="binding site" evidence="12">
    <location>
        <position position="208"/>
    </location>
    <ligand>
        <name>Ca(2+)</name>
        <dbReference type="ChEBI" id="CHEBI:29108"/>
    </ligand>
</feature>
<comment type="caution">
    <text evidence="16">The sequence shown here is derived from an EMBL/GenBank/DDBJ whole genome shotgun (WGS) entry which is preliminary data.</text>
</comment>
<feature type="domain" description="Fumarylacetoacetase-like C-terminal" evidence="14">
    <location>
        <begin position="161"/>
        <end position="425"/>
    </location>
</feature>
<comment type="pathway">
    <text evidence="1 13">Amino-acid degradation; L-phenylalanine degradation; acetoacetate and fumarate from L-phenylalanine: step 6/6.</text>
</comment>
<feature type="binding site" evidence="12">
    <location>
        <position position="206"/>
    </location>
    <ligand>
        <name>Ca(2+)</name>
        <dbReference type="ChEBI" id="CHEBI:29108"/>
    </ligand>
</feature>
<feature type="binding site" evidence="12">
    <location>
        <position position="133"/>
    </location>
    <ligand>
        <name>Ca(2+)</name>
        <dbReference type="ChEBI" id="CHEBI:29108"/>
    </ligand>
</feature>
<evidence type="ECO:0000259" key="15">
    <source>
        <dbReference type="Pfam" id="PF09298"/>
    </source>
</evidence>
<dbReference type="SUPFAM" id="SSF63433">
    <property type="entry name" value="Fumarylacetoacetate hydrolase, FAH, N-terminal domain"/>
    <property type="match status" value="1"/>
</dbReference>
<dbReference type="GO" id="GO:0046872">
    <property type="term" value="F:metal ion binding"/>
    <property type="evidence" value="ECO:0007669"/>
    <property type="project" value="UniProtKB-UniRule"/>
</dbReference>
<feature type="binding site" evidence="12">
    <location>
        <position position="260"/>
    </location>
    <ligand>
        <name>Mg(2+)</name>
        <dbReference type="ChEBI" id="CHEBI:18420"/>
    </ligand>
</feature>
<evidence type="ECO:0000313" key="16">
    <source>
        <dbReference type="EMBL" id="KAG0660145.1"/>
    </source>
</evidence>
<evidence type="ECO:0000313" key="17">
    <source>
        <dbReference type="Proteomes" id="UP000777482"/>
    </source>
</evidence>
<dbReference type="Pfam" id="PF01557">
    <property type="entry name" value="FAA_hydrolase"/>
    <property type="match status" value="1"/>
</dbReference>
<feature type="active site" description="Proton acceptor" evidence="10">
    <location>
        <position position="140"/>
    </location>
</feature>
<evidence type="ECO:0000256" key="12">
    <source>
        <dbReference type="PIRSR" id="PIRSR605959-3"/>
    </source>
</evidence>
<reference evidence="16 17" key="1">
    <citation type="submission" date="2020-11" db="EMBL/GenBank/DDBJ databases">
        <title>Kefir isolates.</title>
        <authorList>
            <person name="Marcisauskas S."/>
            <person name="Kim Y."/>
            <person name="Blasche S."/>
        </authorList>
    </citation>
    <scope>NUCLEOTIDE SEQUENCE [LARGE SCALE GENOMIC DNA]</scope>
    <source>
        <strain evidence="16 17">KR</strain>
    </source>
</reference>
<keyword evidence="7 12" id="KW-0460">Magnesium</keyword>
<evidence type="ECO:0000256" key="11">
    <source>
        <dbReference type="PIRSR" id="PIRSR605959-2"/>
    </source>
</evidence>
<gene>
    <name evidence="16" type="ORF">C6P46_004775</name>
</gene>
<evidence type="ECO:0000256" key="5">
    <source>
        <dbReference type="ARBA" id="ARBA00022801"/>
    </source>
</evidence>
<dbReference type="EMBL" id="PUHQ01000047">
    <property type="protein sequence ID" value="KAG0660145.1"/>
    <property type="molecule type" value="Genomic_DNA"/>
</dbReference>
<evidence type="ECO:0000256" key="10">
    <source>
        <dbReference type="PIRSR" id="PIRSR605959-1"/>
    </source>
</evidence>
<comment type="similarity">
    <text evidence="2 13">Belongs to the FAH family.</text>
</comment>